<comment type="caution">
    <text evidence="1">The sequence shown here is derived from an EMBL/GenBank/DDBJ whole genome shotgun (WGS) entry which is preliminary data.</text>
</comment>
<name>A0ACA9UAU7_BIOOC</name>
<reference evidence="1" key="1">
    <citation type="submission" date="2020-04" db="EMBL/GenBank/DDBJ databases">
        <authorList>
            <person name="Broberg M."/>
        </authorList>
    </citation>
    <scope>NUCLEOTIDE SEQUENCE</scope>
</reference>
<gene>
    <name evidence="1" type="ORF">CRV2_00018584</name>
</gene>
<evidence type="ECO:0000313" key="1">
    <source>
        <dbReference type="EMBL" id="CAG9950428.1"/>
    </source>
</evidence>
<accession>A0ACA9UAU7</accession>
<sequence length="262" mass="30631">MKQLFLTVQSDKLALKEPESELRIVTPPRHEADHHEREPSHLDAICVEEFIVKPPTSSAIPSAPDSRRRRRTLRSSRRFANQYQLSNDNGILTLKKRVLSFEKVLLLGVHEKTIQQPGNFNNNPSLLRLPAELRLRIYRHLLLRAARYPIFRGSHDFHIQIGDWRMERCAGELWPEILATCRLIHREGTPILYGENMFERVFSWPSKRLFSSIPLPRSLTSKLSKESISYISAIWLAEKPDMWLDYQKRAKSLSRFPRLTTD</sequence>
<protein>
    <submittedName>
        <fullName evidence="1">Uncharacterized protein</fullName>
    </submittedName>
</protein>
<reference evidence="1" key="2">
    <citation type="submission" date="2021-10" db="EMBL/GenBank/DDBJ databases">
        <authorList>
            <person name="Piombo E."/>
        </authorList>
    </citation>
    <scope>NUCLEOTIDE SEQUENCE</scope>
</reference>
<dbReference type="Proteomes" id="UP000836387">
    <property type="component" value="Unassembled WGS sequence"/>
</dbReference>
<evidence type="ECO:0000313" key="2">
    <source>
        <dbReference type="Proteomes" id="UP000836387"/>
    </source>
</evidence>
<keyword evidence="2" id="KW-1185">Reference proteome</keyword>
<proteinExistence type="predicted"/>
<organism evidence="1 2">
    <name type="scientific">Clonostachys rosea f. rosea IK726</name>
    <dbReference type="NCBI Taxonomy" id="1349383"/>
    <lineage>
        <taxon>Eukaryota</taxon>
        <taxon>Fungi</taxon>
        <taxon>Dikarya</taxon>
        <taxon>Ascomycota</taxon>
        <taxon>Pezizomycotina</taxon>
        <taxon>Sordariomycetes</taxon>
        <taxon>Hypocreomycetidae</taxon>
        <taxon>Hypocreales</taxon>
        <taxon>Bionectriaceae</taxon>
        <taxon>Clonostachys</taxon>
    </lineage>
</organism>
<dbReference type="EMBL" id="CADEHS020000167">
    <property type="protein sequence ID" value="CAG9950428.1"/>
    <property type="molecule type" value="Genomic_DNA"/>
</dbReference>